<name>A0A915KDA9_ROMCU</name>
<protein>
    <submittedName>
        <fullName evidence="3">Uncharacterized protein</fullName>
    </submittedName>
</protein>
<organism evidence="2 3">
    <name type="scientific">Romanomermis culicivorax</name>
    <name type="common">Nematode worm</name>
    <dbReference type="NCBI Taxonomy" id="13658"/>
    <lineage>
        <taxon>Eukaryota</taxon>
        <taxon>Metazoa</taxon>
        <taxon>Ecdysozoa</taxon>
        <taxon>Nematoda</taxon>
        <taxon>Enoplea</taxon>
        <taxon>Dorylaimia</taxon>
        <taxon>Mermithida</taxon>
        <taxon>Mermithoidea</taxon>
        <taxon>Mermithidae</taxon>
        <taxon>Romanomermis</taxon>
    </lineage>
</organism>
<sequence length="133" mass="15618">MVRVTGILWISRSNGMARVWGRSGRQYRRPVFAKRPDLLRLLATNFQSRDIPGPMPDVEDMTESKRSLPTGRRADFSIPQSWFQSFRSPGEDNEDRHRLESRASLPYRYFTVQQRISGKLRKFLFKLPIIYLG</sequence>
<evidence type="ECO:0000313" key="3">
    <source>
        <dbReference type="WBParaSite" id="nRc.2.0.1.t36783-RA"/>
    </source>
</evidence>
<evidence type="ECO:0000313" key="2">
    <source>
        <dbReference type="Proteomes" id="UP000887565"/>
    </source>
</evidence>
<dbReference type="Proteomes" id="UP000887565">
    <property type="component" value="Unplaced"/>
</dbReference>
<dbReference type="AlphaFoldDB" id="A0A915KDA9"/>
<dbReference type="WBParaSite" id="nRc.2.0.1.t36783-RA">
    <property type="protein sequence ID" value="nRc.2.0.1.t36783-RA"/>
    <property type="gene ID" value="nRc.2.0.1.g36783"/>
</dbReference>
<reference evidence="3" key="1">
    <citation type="submission" date="2022-11" db="UniProtKB">
        <authorList>
            <consortium name="WormBaseParasite"/>
        </authorList>
    </citation>
    <scope>IDENTIFICATION</scope>
</reference>
<feature type="region of interest" description="Disordered" evidence="1">
    <location>
        <begin position="50"/>
        <end position="73"/>
    </location>
</feature>
<keyword evidence="2" id="KW-1185">Reference proteome</keyword>
<proteinExistence type="predicted"/>
<evidence type="ECO:0000256" key="1">
    <source>
        <dbReference type="SAM" id="MobiDB-lite"/>
    </source>
</evidence>
<accession>A0A915KDA9</accession>